<dbReference type="AlphaFoldDB" id="S8F942"/>
<feature type="region of interest" description="Disordered" evidence="1">
    <location>
        <begin position="1"/>
        <end position="55"/>
    </location>
</feature>
<dbReference type="Proteomes" id="UP000015241">
    <property type="component" value="Unassembled WGS sequence"/>
</dbReference>
<feature type="compositionally biased region" description="Acidic residues" evidence="1">
    <location>
        <begin position="21"/>
        <end position="33"/>
    </location>
</feature>
<organism evidence="2 3">
    <name type="scientific">Fomitopsis schrenkii</name>
    <name type="common">Brown rot fungus</name>
    <dbReference type="NCBI Taxonomy" id="2126942"/>
    <lineage>
        <taxon>Eukaryota</taxon>
        <taxon>Fungi</taxon>
        <taxon>Dikarya</taxon>
        <taxon>Basidiomycota</taxon>
        <taxon>Agaricomycotina</taxon>
        <taxon>Agaricomycetes</taxon>
        <taxon>Polyporales</taxon>
        <taxon>Fomitopsis</taxon>
    </lineage>
</organism>
<dbReference type="InParanoid" id="S8F942"/>
<dbReference type="EMBL" id="KE504168">
    <property type="protein sequence ID" value="EPS98170.1"/>
    <property type="molecule type" value="Genomic_DNA"/>
</dbReference>
<proteinExistence type="predicted"/>
<dbReference type="HOGENOM" id="CLU_3032345_0_0_1"/>
<gene>
    <name evidence="2" type="ORF">FOMPIDRAFT_1051750</name>
</gene>
<reference evidence="2 3" key="1">
    <citation type="journal article" date="2012" name="Science">
        <title>The Paleozoic origin of enzymatic lignin decomposition reconstructed from 31 fungal genomes.</title>
        <authorList>
            <person name="Floudas D."/>
            <person name="Binder M."/>
            <person name="Riley R."/>
            <person name="Barry K."/>
            <person name="Blanchette R.A."/>
            <person name="Henrissat B."/>
            <person name="Martinez A.T."/>
            <person name="Otillar R."/>
            <person name="Spatafora J.W."/>
            <person name="Yadav J.S."/>
            <person name="Aerts A."/>
            <person name="Benoit I."/>
            <person name="Boyd A."/>
            <person name="Carlson A."/>
            <person name="Copeland A."/>
            <person name="Coutinho P.M."/>
            <person name="de Vries R.P."/>
            <person name="Ferreira P."/>
            <person name="Findley K."/>
            <person name="Foster B."/>
            <person name="Gaskell J."/>
            <person name="Glotzer D."/>
            <person name="Gorecki P."/>
            <person name="Heitman J."/>
            <person name="Hesse C."/>
            <person name="Hori C."/>
            <person name="Igarashi K."/>
            <person name="Jurgens J.A."/>
            <person name="Kallen N."/>
            <person name="Kersten P."/>
            <person name="Kohler A."/>
            <person name="Kuees U."/>
            <person name="Kumar T.K.A."/>
            <person name="Kuo A."/>
            <person name="LaButti K."/>
            <person name="Larrondo L.F."/>
            <person name="Lindquist E."/>
            <person name="Ling A."/>
            <person name="Lombard V."/>
            <person name="Lucas S."/>
            <person name="Lundell T."/>
            <person name="Martin R."/>
            <person name="McLaughlin D.J."/>
            <person name="Morgenstern I."/>
            <person name="Morin E."/>
            <person name="Murat C."/>
            <person name="Nagy L.G."/>
            <person name="Nolan M."/>
            <person name="Ohm R.A."/>
            <person name="Patyshakuliyeva A."/>
            <person name="Rokas A."/>
            <person name="Ruiz-Duenas F.J."/>
            <person name="Sabat G."/>
            <person name="Salamov A."/>
            <person name="Samejima M."/>
            <person name="Schmutz J."/>
            <person name="Slot J.C."/>
            <person name="St John F."/>
            <person name="Stenlid J."/>
            <person name="Sun H."/>
            <person name="Sun S."/>
            <person name="Syed K."/>
            <person name="Tsang A."/>
            <person name="Wiebenga A."/>
            <person name="Young D."/>
            <person name="Pisabarro A."/>
            <person name="Eastwood D.C."/>
            <person name="Martin F."/>
            <person name="Cullen D."/>
            <person name="Grigoriev I.V."/>
            <person name="Hibbett D.S."/>
        </authorList>
    </citation>
    <scope>NUCLEOTIDE SEQUENCE</scope>
    <source>
        <strain evidence="3">FP-58527</strain>
    </source>
</reference>
<keyword evidence="3" id="KW-1185">Reference proteome</keyword>
<name>S8F942_FOMSC</name>
<evidence type="ECO:0000313" key="2">
    <source>
        <dbReference type="EMBL" id="EPS98170.1"/>
    </source>
</evidence>
<sequence>MDPEEKVSGEAVAAEEASSSNDDEEEEEEEEEEAKPHWRRWDQEDEDGWAPLRTL</sequence>
<feature type="compositionally biased region" description="Low complexity" evidence="1">
    <location>
        <begin position="9"/>
        <end position="20"/>
    </location>
</feature>
<accession>S8F942</accession>
<protein>
    <submittedName>
        <fullName evidence="2">Uncharacterized protein</fullName>
    </submittedName>
</protein>
<evidence type="ECO:0000256" key="1">
    <source>
        <dbReference type="SAM" id="MobiDB-lite"/>
    </source>
</evidence>
<evidence type="ECO:0000313" key="3">
    <source>
        <dbReference type="Proteomes" id="UP000015241"/>
    </source>
</evidence>